<keyword evidence="1" id="KW-0413">Isomerase</keyword>
<dbReference type="GO" id="GO:0016853">
    <property type="term" value="F:isomerase activity"/>
    <property type="evidence" value="ECO:0007669"/>
    <property type="project" value="UniProtKB-KW"/>
</dbReference>
<dbReference type="EMBL" id="CAXAMM010038829">
    <property type="protein sequence ID" value="CAK9081347.1"/>
    <property type="molecule type" value="Genomic_DNA"/>
</dbReference>
<reference evidence="1 2" key="1">
    <citation type="submission" date="2024-02" db="EMBL/GenBank/DDBJ databases">
        <authorList>
            <person name="Chen Y."/>
            <person name="Shah S."/>
            <person name="Dougan E. K."/>
            <person name="Thang M."/>
            <person name="Chan C."/>
        </authorList>
    </citation>
    <scope>NUCLEOTIDE SEQUENCE [LARGE SCALE GENOMIC DNA]</scope>
</reference>
<accession>A0ABP0Q0U8</accession>
<sequence>MGAHLIRIARSKSDLNEKWSPSIRDDVRSARDTLKFPKGTLSFVAKGPDARTTQVMISLSDLTGRLGHNPWETPIGHVLEEDFPVLDQFFTGYQDAIEEEELLKRGNGYLQEFFPRVASIKKDPTVQDPRVGLVWRSKRFGRHV</sequence>
<gene>
    <name evidence="1" type="ORF">SCF082_LOCUS38728</name>
</gene>
<name>A0ABP0Q0U8_9DINO</name>
<protein>
    <submittedName>
        <fullName evidence="1">Peptidyl-prolyl cis-trans isomerase A</fullName>
    </submittedName>
</protein>
<keyword evidence="2" id="KW-1185">Reference proteome</keyword>
<evidence type="ECO:0000313" key="1">
    <source>
        <dbReference type="EMBL" id="CAK9081347.1"/>
    </source>
</evidence>
<dbReference type="Proteomes" id="UP001642464">
    <property type="component" value="Unassembled WGS sequence"/>
</dbReference>
<evidence type="ECO:0000313" key="2">
    <source>
        <dbReference type="Proteomes" id="UP001642464"/>
    </source>
</evidence>
<organism evidence="1 2">
    <name type="scientific">Durusdinium trenchii</name>
    <dbReference type="NCBI Taxonomy" id="1381693"/>
    <lineage>
        <taxon>Eukaryota</taxon>
        <taxon>Sar</taxon>
        <taxon>Alveolata</taxon>
        <taxon>Dinophyceae</taxon>
        <taxon>Suessiales</taxon>
        <taxon>Symbiodiniaceae</taxon>
        <taxon>Durusdinium</taxon>
    </lineage>
</organism>
<proteinExistence type="predicted"/>
<comment type="caution">
    <text evidence="1">The sequence shown here is derived from an EMBL/GenBank/DDBJ whole genome shotgun (WGS) entry which is preliminary data.</text>
</comment>